<protein>
    <submittedName>
        <fullName evidence="1">Uncharacterized protein</fullName>
    </submittedName>
</protein>
<accession>A0ACC1HR09</accession>
<evidence type="ECO:0000313" key="1">
    <source>
        <dbReference type="EMBL" id="KAJ1678450.1"/>
    </source>
</evidence>
<reference evidence="1" key="1">
    <citation type="submission" date="2022-06" db="EMBL/GenBank/DDBJ databases">
        <title>Phylogenomic reconstructions and comparative analyses of Kickxellomycotina fungi.</title>
        <authorList>
            <person name="Reynolds N.K."/>
            <person name="Stajich J.E."/>
            <person name="Barry K."/>
            <person name="Grigoriev I.V."/>
            <person name="Crous P."/>
            <person name="Smith M.E."/>
        </authorList>
    </citation>
    <scope>NUCLEOTIDE SEQUENCE</scope>
    <source>
        <strain evidence="1">RSA 2271</strain>
    </source>
</reference>
<evidence type="ECO:0000313" key="2">
    <source>
        <dbReference type="Proteomes" id="UP001145114"/>
    </source>
</evidence>
<organism evidence="1 2">
    <name type="scientific">Spiromyces aspiralis</name>
    <dbReference type="NCBI Taxonomy" id="68401"/>
    <lineage>
        <taxon>Eukaryota</taxon>
        <taxon>Fungi</taxon>
        <taxon>Fungi incertae sedis</taxon>
        <taxon>Zoopagomycota</taxon>
        <taxon>Kickxellomycotina</taxon>
        <taxon>Kickxellomycetes</taxon>
        <taxon>Kickxellales</taxon>
        <taxon>Kickxellaceae</taxon>
        <taxon>Spiromyces</taxon>
    </lineage>
</organism>
<gene>
    <name evidence="1" type="ORF">EV182_004025</name>
</gene>
<comment type="caution">
    <text evidence="1">The sequence shown here is derived from an EMBL/GenBank/DDBJ whole genome shotgun (WGS) entry which is preliminary data.</text>
</comment>
<name>A0ACC1HR09_9FUNG</name>
<feature type="non-terminal residue" evidence="1">
    <location>
        <position position="121"/>
    </location>
</feature>
<proteinExistence type="predicted"/>
<dbReference type="Proteomes" id="UP001145114">
    <property type="component" value="Unassembled WGS sequence"/>
</dbReference>
<keyword evidence="2" id="KW-1185">Reference proteome</keyword>
<sequence>MMVKLNEMSHQLPGEPQLGDRFREFSYEFRMAGENVAKGYTTVQSVMEAWIESPEHFENIRGNYIHVGFARNDTFWSQEFGMPQSGHGLGLSTLSSDSYSCNQYQGRSDFDMYKVAQMCAS</sequence>
<dbReference type="EMBL" id="JAMZIH010001157">
    <property type="protein sequence ID" value="KAJ1678450.1"/>
    <property type="molecule type" value="Genomic_DNA"/>
</dbReference>